<dbReference type="EMBL" id="JH668512">
    <property type="protein sequence ID" value="KAG6456413.1"/>
    <property type="molecule type" value="Genomic_DNA"/>
</dbReference>
<feature type="signal peptide" evidence="2">
    <location>
        <begin position="1"/>
        <end position="20"/>
    </location>
</feature>
<dbReference type="OrthoDB" id="7432491at2759"/>
<evidence type="ECO:0000256" key="1">
    <source>
        <dbReference type="SAM" id="MobiDB-lite"/>
    </source>
</evidence>
<keyword evidence="4" id="KW-1185">Reference proteome</keyword>
<feature type="chain" id="PRO_5036997862" evidence="2">
    <location>
        <begin position="21"/>
        <end position="1005"/>
    </location>
</feature>
<sequence length="1005" mass="114777">MEYQVNSIFILVFCFIIVETIPSPEEAGRYGAQPLSNWPKNANHTRQHQNYLRPQSFYPTVNSNRHNNQDHRSFERNYDNRPGTVHGSGERRPFYEGINSRRTNNQPSPSTNTSGTNTREKSIDGELPPYRRRRYEYDDRNNGRHSPHIERQQSADRPHRAPRVPYQRSMSENFGSRYKDFTQPQRQSYFEKPGLNRPASPVNFRYPAQNRVLDPVPEDLPRNSPPEVPVSTHHRLEINKMLLQPKIQKYLESNHKRYLVLHMDGTVEHVDSLDSLVKNYPNYVMVKAGDIITNPKNSSIELISTTPREEVLSPNIPKVMQRIATNQNEFATYGYNPRVPYVTEKAYAQPISRPVNIPNEDDSIVQPAIMTTPVSSDTAFFSETTTEYDYDPTHLVETTTEYGSLTSLLESTSEYDVSKPSITTTELTVSIPFIDRAEDDVPYSDSTSEFAPSRILNTVTIREETYTEKPLEILPENPIVDASLVVTMQNYSTMEPTTIIRNDEYLHNDILTNNTFAPKIEPKNDIIPMLRGFYPSAFGKFLRSHFGPTDHINKLNSAHNDQNARRTGEAESATNPFNATDILDAITELTISSTTEKADVSFYDDTNTTIAVLEDSIYTTLGETSSKFYDHQTMYSETPSTSENEGDTSTLNPFIKKNDNQTYRLKHKIKGRRNQTHRKTTESPINLVENDDYTTLKLHTTPKDIVNPFFPFNEPHNETVFVDESTSATETDTHDDLNPFLENQNKDDTNPFFVSTTTQHPKQRRRIRNKKRLKSMAKNYNGTNPFIANLTVDSVIPTERIPDKFADSWNEGVSNPFMDTNPFAEDLHNPFISNVSEAPNPFTEYDNITLSPNETTVNNNNPIVLQETENVYATDIATMPFLPTEKSSFELTTKAISDYTVSEDFDEVPTTTEEVLLLTTTEKPTVWFKMDGDLWEKLSNGSVPYDVVYFFQLQAKPLVEKDAKTTIFPNGTIVQEFIETVWEREGDPAPLLVKSTKTVFPDEGA</sequence>
<dbReference type="AlphaFoldDB" id="A0A921ZF10"/>
<gene>
    <name evidence="3" type="ORF">O3G_MSEX009725</name>
</gene>
<feature type="compositionally biased region" description="Basic and acidic residues" evidence="1">
    <location>
        <begin position="67"/>
        <end position="79"/>
    </location>
</feature>
<evidence type="ECO:0000256" key="2">
    <source>
        <dbReference type="SAM" id="SignalP"/>
    </source>
</evidence>
<comment type="caution">
    <text evidence="3">The sequence shown here is derived from an EMBL/GenBank/DDBJ whole genome shotgun (WGS) entry which is preliminary data.</text>
</comment>
<feature type="compositionally biased region" description="Basic and acidic residues" evidence="1">
    <location>
        <begin position="135"/>
        <end position="159"/>
    </location>
</feature>
<keyword evidence="2" id="KW-0732">Signal</keyword>
<evidence type="ECO:0000313" key="4">
    <source>
        <dbReference type="Proteomes" id="UP000791440"/>
    </source>
</evidence>
<reference evidence="3" key="2">
    <citation type="submission" date="2020-12" db="EMBL/GenBank/DDBJ databases">
        <authorList>
            <person name="Kanost M."/>
        </authorList>
    </citation>
    <scope>NUCLEOTIDE SEQUENCE</scope>
</reference>
<accession>A0A921ZF10</accession>
<protein>
    <submittedName>
        <fullName evidence="3">Uncharacterized protein</fullName>
    </submittedName>
</protein>
<organism evidence="3 4">
    <name type="scientific">Manduca sexta</name>
    <name type="common">Tobacco hawkmoth</name>
    <name type="synonym">Tobacco hornworm</name>
    <dbReference type="NCBI Taxonomy" id="7130"/>
    <lineage>
        <taxon>Eukaryota</taxon>
        <taxon>Metazoa</taxon>
        <taxon>Ecdysozoa</taxon>
        <taxon>Arthropoda</taxon>
        <taxon>Hexapoda</taxon>
        <taxon>Insecta</taxon>
        <taxon>Pterygota</taxon>
        <taxon>Neoptera</taxon>
        <taxon>Endopterygota</taxon>
        <taxon>Lepidoptera</taxon>
        <taxon>Glossata</taxon>
        <taxon>Ditrysia</taxon>
        <taxon>Bombycoidea</taxon>
        <taxon>Sphingidae</taxon>
        <taxon>Sphinginae</taxon>
        <taxon>Sphingini</taxon>
        <taxon>Manduca</taxon>
    </lineage>
</organism>
<name>A0A921ZF10_MANSE</name>
<dbReference type="Proteomes" id="UP000791440">
    <property type="component" value="Unassembled WGS sequence"/>
</dbReference>
<feature type="region of interest" description="Disordered" evidence="1">
    <location>
        <begin position="729"/>
        <end position="764"/>
    </location>
</feature>
<proteinExistence type="predicted"/>
<reference evidence="3" key="1">
    <citation type="journal article" date="2016" name="Insect Biochem. Mol. Biol.">
        <title>Multifaceted biological insights from a draft genome sequence of the tobacco hornworm moth, Manduca sexta.</title>
        <authorList>
            <person name="Kanost M.R."/>
            <person name="Arrese E.L."/>
            <person name="Cao X."/>
            <person name="Chen Y.R."/>
            <person name="Chellapilla S."/>
            <person name="Goldsmith M.R."/>
            <person name="Grosse-Wilde E."/>
            <person name="Heckel D.G."/>
            <person name="Herndon N."/>
            <person name="Jiang H."/>
            <person name="Papanicolaou A."/>
            <person name="Qu J."/>
            <person name="Soulages J.L."/>
            <person name="Vogel H."/>
            <person name="Walters J."/>
            <person name="Waterhouse R.M."/>
            <person name="Ahn S.J."/>
            <person name="Almeida F.C."/>
            <person name="An C."/>
            <person name="Aqrawi P."/>
            <person name="Bretschneider A."/>
            <person name="Bryant W.B."/>
            <person name="Bucks S."/>
            <person name="Chao H."/>
            <person name="Chevignon G."/>
            <person name="Christen J.M."/>
            <person name="Clarke D.F."/>
            <person name="Dittmer N.T."/>
            <person name="Ferguson L.C.F."/>
            <person name="Garavelou S."/>
            <person name="Gordon K.H.J."/>
            <person name="Gunaratna R.T."/>
            <person name="Han Y."/>
            <person name="Hauser F."/>
            <person name="He Y."/>
            <person name="Heidel-Fischer H."/>
            <person name="Hirsh A."/>
            <person name="Hu Y."/>
            <person name="Jiang H."/>
            <person name="Kalra D."/>
            <person name="Klinner C."/>
            <person name="Konig C."/>
            <person name="Kovar C."/>
            <person name="Kroll A.R."/>
            <person name="Kuwar S.S."/>
            <person name="Lee S.L."/>
            <person name="Lehman R."/>
            <person name="Li K."/>
            <person name="Li Z."/>
            <person name="Liang H."/>
            <person name="Lovelace S."/>
            <person name="Lu Z."/>
            <person name="Mansfield J.H."/>
            <person name="McCulloch K.J."/>
            <person name="Mathew T."/>
            <person name="Morton B."/>
            <person name="Muzny D.M."/>
            <person name="Neunemann D."/>
            <person name="Ongeri F."/>
            <person name="Pauchet Y."/>
            <person name="Pu L.L."/>
            <person name="Pyrousis I."/>
            <person name="Rao X.J."/>
            <person name="Redding A."/>
            <person name="Roesel C."/>
            <person name="Sanchez-Gracia A."/>
            <person name="Schaack S."/>
            <person name="Shukla A."/>
            <person name="Tetreau G."/>
            <person name="Wang Y."/>
            <person name="Xiong G.H."/>
            <person name="Traut W."/>
            <person name="Walsh T.K."/>
            <person name="Worley K.C."/>
            <person name="Wu D."/>
            <person name="Wu W."/>
            <person name="Wu Y.Q."/>
            <person name="Zhang X."/>
            <person name="Zou Z."/>
            <person name="Zucker H."/>
            <person name="Briscoe A.D."/>
            <person name="Burmester T."/>
            <person name="Clem R.J."/>
            <person name="Feyereisen R."/>
            <person name="Grimmelikhuijzen C.J.P."/>
            <person name="Hamodrakas S.J."/>
            <person name="Hansson B.S."/>
            <person name="Huguet E."/>
            <person name="Jermiin L.S."/>
            <person name="Lan Q."/>
            <person name="Lehman H.K."/>
            <person name="Lorenzen M."/>
            <person name="Merzendorfer H."/>
            <person name="Michalopoulos I."/>
            <person name="Morton D.B."/>
            <person name="Muthukrishnan S."/>
            <person name="Oakeshott J.G."/>
            <person name="Palmer W."/>
            <person name="Park Y."/>
            <person name="Passarelli A.L."/>
            <person name="Rozas J."/>
            <person name="Schwartz L.M."/>
            <person name="Smith W."/>
            <person name="Southgate A."/>
            <person name="Vilcinskas A."/>
            <person name="Vogt R."/>
            <person name="Wang P."/>
            <person name="Werren J."/>
            <person name="Yu X.Q."/>
            <person name="Zhou J.J."/>
            <person name="Brown S.J."/>
            <person name="Scherer S.E."/>
            <person name="Richards S."/>
            <person name="Blissard G.W."/>
        </authorList>
    </citation>
    <scope>NUCLEOTIDE SEQUENCE</scope>
</reference>
<feature type="compositionally biased region" description="Polar residues" evidence="1">
    <location>
        <begin position="56"/>
        <end position="66"/>
    </location>
</feature>
<feature type="compositionally biased region" description="Low complexity" evidence="1">
    <location>
        <begin position="103"/>
        <end position="117"/>
    </location>
</feature>
<evidence type="ECO:0000313" key="3">
    <source>
        <dbReference type="EMBL" id="KAG6456413.1"/>
    </source>
</evidence>
<feature type="region of interest" description="Disordered" evidence="1">
    <location>
        <begin position="56"/>
        <end position="174"/>
    </location>
</feature>